<evidence type="ECO:0000256" key="2">
    <source>
        <dbReference type="ARBA" id="ARBA00023125"/>
    </source>
</evidence>
<keyword evidence="4" id="KW-0812">Transmembrane</keyword>
<dbReference type="GO" id="GO:0003677">
    <property type="term" value="F:DNA binding"/>
    <property type="evidence" value="ECO:0007669"/>
    <property type="project" value="UniProtKB-KW"/>
</dbReference>
<evidence type="ECO:0000313" key="7">
    <source>
        <dbReference type="Proteomes" id="UP000285343"/>
    </source>
</evidence>
<dbReference type="Gene3D" id="1.10.150.130">
    <property type="match status" value="1"/>
</dbReference>
<dbReference type="EMBL" id="QRZC01000006">
    <property type="protein sequence ID" value="RGV43572.1"/>
    <property type="molecule type" value="Genomic_DNA"/>
</dbReference>
<evidence type="ECO:0000256" key="4">
    <source>
        <dbReference type="SAM" id="Phobius"/>
    </source>
</evidence>
<dbReference type="InterPro" id="IPR025269">
    <property type="entry name" value="SAM-like_dom"/>
</dbReference>
<dbReference type="GO" id="GO:0006310">
    <property type="term" value="P:DNA recombination"/>
    <property type="evidence" value="ECO:0007669"/>
    <property type="project" value="UniProtKB-KW"/>
</dbReference>
<reference evidence="6 7" key="1">
    <citation type="submission" date="2018-08" db="EMBL/GenBank/DDBJ databases">
        <title>A genome reference for cultivated species of the human gut microbiota.</title>
        <authorList>
            <person name="Zou Y."/>
            <person name="Xue W."/>
            <person name="Luo G."/>
        </authorList>
    </citation>
    <scope>NUCLEOTIDE SEQUENCE [LARGE SCALE GENOMIC DNA]</scope>
    <source>
        <strain evidence="6 7">AF14-42</strain>
    </source>
</reference>
<dbReference type="PANTHER" id="PTHR30349:SF64">
    <property type="entry name" value="PROPHAGE INTEGRASE INTD-RELATED"/>
    <property type="match status" value="1"/>
</dbReference>
<evidence type="ECO:0000256" key="3">
    <source>
        <dbReference type="ARBA" id="ARBA00023172"/>
    </source>
</evidence>
<name>A0A412XIB9_BACUN</name>
<dbReference type="Proteomes" id="UP000285343">
    <property type="component" value="Unassembled WGS sequence"/>
</dbReference>
<dbReference type="InterPro" id="IPR002104">
    <property type="entry name" value="Integrase_catalytic"/>
</dbReference>
<feature type="domain" description="Tyr recombinase" evidence="5">
    <location>
        <begin position="136"/>
        <end position="333"/>
    </location>
</feature>
<dbReference type="Pfam" id="PF00589">
    <property type="entry name" value="Phage_integrase"/>
    <property type="match status" value="1"/>
</dbReference>
<dbReference type="InterPro" id="IPR013762">
    <property type="entry name" value="Integrase-like_cat_sf"/>
</dbReference>
<dbReference type="Pfam" id="PF13102">
    <property type="entry name" value="Phage_int_SAM_5"/>
    <property type="match status" value="1"/>
</dbReference>
<dbReference type="AlphaFoldDB" id="A0A412XIB9"/>
<dbReference type="PROSITE" id="PS51898">
    <property type="entry name" value="TYR_RECOMBINASE"/>
    <property type="match status" value="1"/>
</dbReference>
<keyword evidence="4" id="KW-1133">Transmembrane helix</keyword>
<keyword evidence="2" id="KW-0238">DNA-binding</keyword>
<keyword evidence="4" id="KW-0472">Membrane</keyword>
<evidence type="ECO:0000313" key="6">
    <source>
        <dbReference type="EMBL" id="RGV43572.1"/>
    </source>
</evidence>
<dbReference type="RefSeq" id="WP_016273651.1">
    <property type="nucleotide sequence ID" value="NZ_QRZC01000006.1"/>
</dbReference>
<proteinExistence type="inferred from homology"/>
<dbReference type="InterPro" id="IPR050090">
    <property type="entry name" value="Tyrosine_recombinase_XerCD"/>
</dbReference>
<dbReference type="PANTHER" id="PTHR30349">
    <property type="entry name" value="PHAGE INTEGRASE-RELATED"/>
    <property type="match status" value="1"/>
</dbReference>
<organism evidence="6 7">
    <name type="scientific">Bacteroides uniformis</name>
    <dbReference type="NCBI Taxonomy" id="820"/>
    <lineage>
        <taxon>Bacteria</taxon>
        <taxon>Pseudomonadati</taxon>
        <taxon>Bacteroidota</taxon>
        <taxon>Bacteroidia</taxon>
        <taxon>Bacteroidales</taxon>
        <taxon>Bacteroidaceae</taxon>
        <taxon>Bacteroides</taxon>
    </lineage>
</organism>
<accession>A0A412XIB9</accession>
<dbReference type="Gene3D" id="1.10.443.10">
    <property type="entry name" value="Intergrase catalytic core"/>
    <property type="match status" value="1"/>
</dbReference>
<dbReference type="GO" id="GO:0015074">
    <property type="term" value="P:DNA integration"/>
    <property type="evidence" value="ECO:0007669"/>
    <property type="project" value="InterPro"/>
</dbReference>
<sequence length="349" mass="40423">MSKKEKNVEMGSPMKMPDLASYMQTVIEQLEADKKRSAAHTYTYALKSIAEFYGGAGMPMPVDEVFTPGRLKEYEEWMRREGMRKRKREPNKGLSLNTISTYMRNLKAVYHRMVGEKVLPYNPKLFDDVYTKVESQTKRALELEQMNTLLCTDLRKLPSDLRCVLAYFLLMFLFRGMPFIDLAYLRKQDVKGNRIVYSRHKTGRQMTVRIPKEAMELMKEFKNRNPDSIYLFPILHKQESKKKRAGKVKKDKELYMDYLRALRGFNLKLEKIASLLLPGVKLSSYVARHTWATLAFHAGMSIGIISKALGHFSIKVTETYLKPFENEKVDAANEELIISVAGYNEKKVA</sequence>
<comment type="caution">
    <text evidence="6">The sequence shown here is derived from an EMBL/GenBank/DDBJ whole genome shotgun (WGS) entry which is preliminary data.</text>
</comment>
<dbReference type="SUPFAM" id="SSF56349">
    <property type="entry name" value="DNA breaking-rejoining enzymes"/>
    <property type="match status" value="1"/>
</dbReference>
<protein>
    <submittedName>
        <fullName evidence="6">Recombinase</fullName>
    </submittedName>
</protein>
<dbReference type="InterPro" id="IPR011010">
    <property type="entry name" value="DNA_brk_join_enz"/>
</dbReference>
<gene>
    <name evidence="6" type="ORF">DWW14_06345</name>
</gene>
<feature type="transmembrane region" description="Helical" evidence="4">
    <location>
        <begin position="164"/>
        <end position="185"/>
    </location>
</feature>
<evidence type="ECO:0000256" key="1">
    <source>
        <dbReference type="ARBA" id="ARBA00008857"/>
    </source>
</evidence>
<comment type="similarity">
    <text evidence="1">Belongs to the 'phage' integrase family.</text>
</comment>
<keyword evidence="3" id="KW-0233">DNA recombination</keyword>
<dbReference type="InterPro" id="IPR010998">
    <property type="entry name" value="Integrase_recombinase_N"/>
</dbReference>
<evidence type="ECO:0000259" key="5">
    <source>
        <dbReference type="PROSITE" id="PS51898"/>
    </source>
</evidence>